<organism evidence="8 9">
    <name type="scientific">Candidatus Berkelbacteria bacterium CG08_land_8_20_14_0_20_39_8</name>
    <dbReference type="NCBI Taxonomy" id="1974511"/>
    <lineage>
        <taxon>Bacteria</taxon>
        <taxon>Candidatus Berkelbacteria</taxon>
    </lineage>
</organism>
<dbReference type="InterPro" id="IPR051311">
    <property type="entry name" value="DedA_domain"/>
</dbReference>
<dbReference type="GO" id="GO:0005886">
    <property type="term" value="C:plasma membrane"/>
    <property type="evidence" value="ECO:0007669"/>
    <property type="project" value="UniProtKB-SubCell"/>
</dbReference>
<feature type="domain" description="VTT" evidence="7">
    <location>
        <begin position="108"/>
        <end position="228"/>
    </location>
</feature>
<dbReference type="PANTHER" id="PTHR42709:SF6">
    <property type="entry name" value="UNDECAPRENYL PHOSPHATE TRANSPORTER A"/>
    <property type="match status" value="1"/>
</dbReference>
<evidence type="ECO:0000256" key="6">
    <source>
        <dbReference type="SAM" id="Phobius"/>
    </source>
</evidence>
<gene>
    <name evidence="8" type="ORF">COT12_02215</name>
</gene>
<feature type="transmembrane region" description="Helical" evidence="6">
    <location>
        <begin position="48"/>
        <end position="69"/>
    </location>
</feature>
<feature type="transmembrane region" description="Helical" evidence="6">
    <location>
        <begin position="208"/>
        <end position="230"/>
    </location>
</feature>
<feature type="transmembrane region" description="Helical" evidence="6">
    <location>
        <begin position="89"/>
        <end position="115"/>
    </location>
</feature>
<evidence type="ECO:0000313" key="9">
    <source>
        <dbReference type="Proteomes" id="UP000229896"/>
    </source>
</evidence>
<evidence type="ECO:0000256" key="4">
    <source>
        <dbReference type="ARBA" id="ARBA00022989"/>
    </source>
</evidence>
<evidence type="ECO:0000256" key="1">
    <source>
        <dbReference type="ARBA" id="ARBA00004651"/>
    </source>
</evidence>
<dbReference type="Proteomes" id="UP000229896">
    <property type="component" value="Unassembled WGS sequence"/>
</dbReference>
<dbReference type="InterPro" id="IPR032816">
    <property type="entry name" value="VTT_dom"/>
</dbReference>
<keyword evidence="2" id="KW-1003">Cell membrane</keyword>
<accession>A0A2M6YC02</accession>
<feature type="transmembrane region" description="Helical" evidence="6">
    <location>
        <begin position="179"/>
        <end position="201"/>
    </location>
</feature>
<feature type="transmembrane region" description="Helical" evidence="6">
    <location>
        <begin position="242"/>
        <end position="262"/>
    </location>
</feature>
<sequence>MVTLKKKLILKPRSSAAFFLLKLLGSGDKMFGNFSAKIELMKKILKHLALPLIFLGTLAVFFVLTSIFFPTPDALLEVLRHYFELWGYPVLFIFGVIEAIPIINLYFPGSSIILLGAAFSRQGTLNIFLVILVGCLAFILTYTLNYLVGYHGWHKVFHRFGLGDALDKTAKRIDKHGIFWIWISYVHPNLGALTSTAFGVLKLPLKSFYLHSFFAVLFWNTFWSFLMYFASDHLIGILTARWLVIATLLLFVGVKIIFLGTINLRKPSFKGKNEKIFADFNFTVNNCRQLLFLVYEQSAGAGASLYRQRKRKDSGRHCTAF</sequence>
<evidence type="ECO:0000313" key="8">
    <source>
        <dbReference type="EMBL" id="PIU24215.1"/>
    </source>
</evidence>
<dbReference type="EMBL" id="PEXI01000069">
    <property type="protein sequence ID" value="PIU24215.1"/>
    <property type="molecule type" value="Genomic_DNA"/>
</dbReference>
<keyword evidence="5 6" id="KW-0472">Membrane</keyword>
<name>A0A2M6YC02_9BACT</name>
<dbReference type="AlphaFoldDB" id="A0A2M6YC02"/>
<comment type="caution">
    <text evidence="8">The sequence shown here is derived from an EMBL/GenBank/DDBJ whole genome shotgun (WGS) entry which is preliminary data.</text>
</comment>
<proteinExistence type="predicted"/>
<evidence type="ECO:0000259" key="7">
    <source>
        <dbReference type="Pfam" id="PF09335"/>
    </source>
</evidence>
<dbReference type="Pfam" id="PF09335">
    <property type="entry name" value="VTT_dom"/>
    <property type="match status" value="1"/>
</dbReference>
<dbReference type="PANTHER" id="PTHR42709">
    <property type="entry name" value="ALKALINE PHOSPHATASE LIKE PROTEIN"/>
    <property type="match status" value="1"/>
</dbReference>
<evidence type="ECO:0000256" key="3">
    <source>
        <dbReference type="ARBA" id="ARBA00022692"/>
    </source>
</evidence>
<protein>
    <recommendedName>
        <fullName evidence="7">VTT domain-containing protein</fullName>
    </recommendedName>
</protein>
<reference evidence="9" key="1">
    <citation type="submission" date="2017-09" db="EMBL/GenBank/DDBJ databases">
        <title>Depth-based differentiation of microbial function through sediment-hosted aquifers and enrichment of novel symbionts in the deep terrestrial subsurface.</title>
        <authorList>
            <person name="Probst A.J."/>
            <person name="Ladd B."/>
            <person name="Jarett J.K."/>
            <person name="Geller-Mcgrath D.E."/>
            <person name="Sieber C.M.K."/>
            <person name="Emerson J.B."/>
            <person name="Anantharaman K."/>
            <person name="Thomas B.C."/>
            <person name="Malmstrom R."/>
            <person name="Stieglmeier M."/>
            <person name="Klingl A."/>
            <person name="Woyke T."/>
            <person name="Ryan C.M."/>
            <person name="Banfield J.F."/>
        </authorList>
    </citation>
    <scope>NUCLEOTIDE SEQUENCE [LARGE SCALE GENOMIC DNA]</scope>
</reference>
<feature type="transmembrane region" description="Helical" evidence="6">
    <location>
        <begin position="127"/>
        <end position="148"/>
    </location>
</feature>
<keyword evidence="4 6" id="KW-1133">Transmembrane helix</keyword>
<evidence type="ECO:0000256" key="2">
    <source>
        <dbReference type="ARBA" id="ARBA00022475"/>
    </source>
</evidence>
<keyword evidence="3 6" id="KW-0812">Transmembrane</keyword>
<comment type="subcellular location">
    <subcellularLocation>
        <location evidence="1">Cell membrane</location>
        <topology evidence="1">Multi-pass membrane protein</topology>
    </subcellularLocation>
</comment>
<evidence type="ECO:0000256" key="5">
    <source>
        <dbReference type="ARBA" id="ARBA00023136"/>
    </source>
</evidence>